<proteinExistence type="inferred from homology"/>
<evidence type="ECO:0000256" key="6">
    <source>
        <dbReference type="ARBA" id="ARBA00023004"/>
    </source>
</evidence>
<keyword evidence="3" id="KW-0001">2Fe-2S</keyword>
<dbReference type="OrthoDB" id="9806195at2"/>
<feature type="domain" description="2Fe-2S ferredoxin-type" evidence="9">
    <location>
        <begin position="3"/>
        <end position="94"/>
    </location>
</feature>
<evidence type="ECO:0000256" key="5">
    <source>
        <dbReference type="ARBA" id="ARBA00022982"/>
    </source>
</evidence>
<evidence type="ECO:0000256" key="1">
    <source>
        <dbReference type="ARBA" id="ARBA00007874"/>
    </source>
</evidence>
<gene>
    <name evidence="10" type="ORF">DUPY_45940</name>
</gene>
<dbReference type="Pfam" id="PF00111">
    <property type="entry name" value="Fer2"/>
    <property type="match status" value="1"/>
</dbReference>
<keyword evidence="7" id="KW-0411">Iron-sulfur</keyword>
<dbReference type="Proteomes" id="UP000175989">
    <property type="component" value="Unassembled WGS sequence"/>
</dbReference>
<dbReference type="PROSITE" id="PS51085">
    <property type="entry name" value="2FE2S_FER_2"/>
    <property type="match status" value="1"/>
</dbReference>
<dbReference type="CDD" id="cd00207">
    <property type="entry name" value="fer2"/>
    <property type="match status" value="1"/>
</dbReference>
<keyword evidence="5" id="KW-0249">Electron transport</keyword>
<dbReference type="EMBL" id="LROM01000134">
    <property type="protein sequence ID" value="OEZ94364.1"/>
    <property type="molecule type" value="Genomic_DNA"/>
</dbReference>
<dbReference type="InterPro" id="IPR012675">
    <property type="entry name" value="Beta-grasp_dom_sf"/>
</dbReference>
<comment type="similarity">
    <text evidence="1">Belongs to the 2Fe2S plant-type ferredoxin family.</text>
</comment>
<dbReference type="PATRIC" id="fig|762836.4.peg.4728"/>
<evidence type="ECO:0000256" key="3">
    <source>
        <dbReference type="ARBA" id="ARBA00022714"/>
    </source>
</evidence>
<evidence type="ECO:0000313" key="10">
    <source>
        <dbReference type="EMBL" id="OEZ94364.1"/>
    </source>
</evidence>
<dbReference type="PANTHER" id="PTHR43112:SF3">
    <property type="entry name" value="FERREDOXIN-2, CHLOROPLASTIC"/>
    <property type="match status" value="1"/>
</dbReference>
<dbReference type="GO" id="GO:0051537">
    <property type="term" value="F:2 iron, 2 sulfur cluster binding"/>
    <property type="evidence" value="ECO:0007669"/>
    <property type="project" value="UniProtKB-KW"/>
</dbReference>
<dbReference type="InterPro" id="IPR001041">
    <property type="entry name" value="2Fe-2S_ferredoxin-type"/>
</dbReference>
<dbReference type="SUPFAM" id="SSF54292">
    <property type="entry name" value="2Fe-2S ferredoxin-like"/>
    <property type="match status" value="1"/>
</dbReference>
<dbReference type="AlphaFoldDB" id="A0A1E7WBU8"/>
<comment type="cofactor">
    <cofactor evidence="8">
        <name>[2Fe-2S] cluster</name>
        <dbReference type="ChEBI" id="CHEBI:190135"/>
    </cofactor>
</comment>
<evidence type="ECO:0000256" key="2">
    <source>
        <dbReference type="ARBA" id="ARBA00022448"/>
    </source>
</evidence>
<name>A0A1E7WBU8_9BURK</name>
<comment type="caution">
    <text evidence="10">The sequence shown here is derived from an EMBL/GenBank/DDBJ whole genome shotgun (WGS) entry which is preliminary data.</text>
</comment>
<dbReference type="Gene3D" id="3.10.20.30">
    <property type="match status" value="1"/>
</dbReference>
<dbReference type="RefSeq" id="WP_070251476.1">
    <property type="nucleotide sequence ID" value="NZ_LROM01000134.1"/>
</dbReference>
<evidence type="ECO:0000256" key="8">
    <source>
        <dbReference type="ARBA" id="ARBA00034078"/>
    </source>
</evidence>
<sequence>MDGTITITLAGQGWTFAADAGATVLAAAQQAGIRLPSSCRNGTCRTCLCRLESGAVRYTIAWPGVSLDEKREGYILPCVAVADTDLVIAAPAAKKVA</sequence>
<keyword evidence="2" id="KW-0813">Transport</keyword>
<protein>
    <submittedName>
        <fullName evidence="10">Ferredoxin</fullName>
    </submittedName>
</protein>
<evidence type="ECO:0000256" key="7">
    <source>
        <dbReference type="ARBA" id="ARBA00023014"/>
    </source>
</evidence>
<evidence type="ECO:0000313" key="11">
    <source>
        <dbReference type="Proteomes" id="UP000175989"/>
    </source>
</evidence>
<dbReference type="GO" id="GO:0046872">
    <property type="term" value="F:metal ion binding"/>
    <property type="evidence" value="ECO:0007669"/>
    <property type="project" value="UniProtKB-KW"/>
</dbReference>
<keyword evidence="11" id="KW-1185">Reference proteome</keyword>
<dbReference type="InterPro" id="IPR036010">
    <property type="entry name" value="2Fe-2S_ferredoxin-like_sf"/>
</dbReference>
<dbReference type="PANTHER" id="PTHR43112">
    <property type="entry name" value="FERREDOXIN"/>
    <property type="match status" value="1"/>
</dbReference>
<organism evidence="10 11">
    <name type="scientific">Duganella phyllosphaerae</name>
    <dbReference type="NCBI Taxonomy" id="762836"/>
    <lineage>
        <taxon>Bacteria</taxon>
        <taxon>Pseudomonadati</taxon>
        <taxon>Pseudomonadota</taxon>
        <taxon>Betaproteobacteria</taxon>
        <taxon>Burkholderiales</taxon>
        <taxon>Oxalobacteraceae</taxon>
        <taxon>Telluria group</taxon>
        <taxon>Duganella</taxon>
    </lineage>
</organism>
<keyword evidence="4" id="KW-0479">Metal-binding</keyword>
<evidence type="ECO:0000256" key="4">
    <source>
        <dbReference type="ARBA" id="ARBA00022723"/>
    </source>
</evidence>
<evidence type="ECO:0000259" key="9">
    <source>
        <dbReference type="PROSITE" id="PS51085"/>
    </source>
</evidence>
<keyword evidence="6" id="KW-0408">Iron</keyword>
<accession>A0A1E7WBU8</accession>
<reference evidence="11" key="1">
    <citation type="journal article" date="2016" name="Front. Microbiol.">
        <title>Molecular Keys to the Janthinobacterium and Duganella spp. Interaction with the Plant Pathogen Fusarium graminearum.</title>
        <authorList>
            <person name="Haack F.S."/>
            <person name="Poehlein A."/>
            <person name="Kroger C."/>
            <person name="Voigt C.A."/>
            <person name="Piepenbring M."/>
            <person name="Bode H.B."/>
            <person name="Daniel R."/>
            <person name="Schafer W."/>
            <person name="Streit W.R."/>
        </authorList>
    </citation>
    <scope>NUCLEOTIDE SEQUENCE [LARGE SCALE GENOMIC DNA]</scope>
    <source>
        <strain evidence="11">T54</strain>
    </source>
</reference>